<reference evidence="6" key="1">
    <citation type="submission" date="2023-08" db="EMBL/GenBank/DDBJ databases">
        <authorList>
            <person name="Page C.A."/>
            <person name="Perez-Diaz I.M."/>
        </authorList>
    </citation>
    <scope>NUCLEOTIDE SEQUENCE</scope>
    <source>
        <strain evidence="6">3.8.38</strain>
    </source>
</reference>
<dbReference type="GO" id="GO:0000976">
    <property type="term" value="F:transcription cis-regulatory region binding"/>
    <property type="evidence" value="ECO:0007669"/>
    <property type="project" value="TreeGrafter"/>
</dbReference>
<sequence>MNKQTAIQTAFAQAMAATEEIPAKQKQVLAASLALFAEQGFANTTTKEIAERAGVAEGTVYRRYHTKEALLAALLQPVVRQVVPTLMQEFAHQVMQQTYPSRRQFLQALLTNRAEFLQGNWREIKILLNEMLVRDDLRTTIIQEATPVLRDNLYPLLDHLRQAGELVAWPNDLVSQFLIGTVMTNLLRANLQGDLRTFSQRIPYLVDFLDRGLAPGKATNIK</sequence>
<keyword evidence="1" id="KW-0805">Transcription regulation</keyword>
<gene>
    <name evidence="6" type="ORF">RI532_03145</name>
</gene>
<evidence type="ECO:0000256" key="1">
    <source>
        <dbReference type="ARBA" id="ARBA00023015"/>
    </source>
</evidence>
<evidence type="ECO:0000259" key="5">
    <source>
        <dbReference type="PROSITE" id="PS50977"/>
    </source>
</evidence>
<protein>
    <submittedName>
        <fullName evidence="6">Helix-turn-helix domain-containing protein</fullName>
    </submittedName>
</protein>
<dbReference type="Gene3D" id="1.10.357.10">
    <property type="entry name" value="Tetracycline Repressor, domain 2"/>
    <property type="match status" value="1"/>
</dbReference>
<dbReference type="AlphaFoldDB" id="A0AAW8W2I1"/>
<dbReference type="PROSITE" id="PS50977">
    <property type="entry name" value="HTH_TETR_2"/>
    <property type="match status" value="1"/>
</dbReference>
<dbReference type="InterPro" id="IPR036271">
    <property type="entry name" value="Tet_transcr_reg_TetR-rel_C_sf"/>
</dbReference>
<evidence type="ECO:0000313" key="6">
    <source>
        <dbReference type="EMBL" id="MDT7013422.1"/>
    </source>
</evidence>
<dbReference type="Pfam" id="PF00440">
    <property type="entry name" value="TetR_N"/>
    <property type="match status" value="1"/>
</dbReference>
<feature type="DNA-binding region" description="H-T-H motif" evidence="4">
    <location>
        <begin position="45"/>
        <end position="64"/>
    </location>
</feature>
<dbReference type="InterPro" id="IPR009057">
    <property type="entry name" value="Homeodomain-like_sf"/>
</dbReference>
<keyword evidence="2 4" id="KW-0238">DNA-binding</keyword>
<comment type="caution">
    <text evidence="6">The sequence shown here is derived from an EMBL/GenBank/DDBJ whole genome shotgun (WGS) entry which is preliminary data.</text>
</comment>
<proteinExistence type="predicted"/>
<dbReference type="SUPFAM" id="SSF46689">
    <property type="entry name" value="Homeodomain-like"/>
    <property type="match status" value="1"/>
</dbReference>
<accession>A0AAW8W2I1</accession>
<evidence type="ECO:0000313" key="7">
    <source>
        <dbReference type="Proteomes" id="UP001254075"/>
    </source>
</evidence>
<name>A0AAW8W2I1_9LACO</name>
<dbReference type="InterPro" id="IPR050109">
    <property type="entry name" value="HTH-type_TetR-like_transc_reg"/>
</dbReference>
<dbReference type="PANTHER" id="PTHR30055">
    <property type="entry name" value="HTH-TYPE TRANSCRIPTIONAL REGULATOR RUTR"/>
    <property type="match status" value="1"/>
</dbReference>
<evidence type="ECO:0000256" key="3">
    <source>
        <dbReference type="ARBA" id="ARBA00023163"/>
    </source>
</evidence>
<dbReference type="RefSeq" id="WP_313844571.1">
    <property type="nucleotide sequence ID" value="NZ_JAVLAM010000001.1"/>
</dbReference>
<dbReference type="PRINTS" id="PR00455">
    <property type="entry name" value="HTHTETR"/>
</dbReference>
<feature type="domain" description="HTH tetR-type" evidence="5">
    <location>
        <begin position="22"/>
        <end position="82"/>
    </location>
</feature>
<evidence type="ECO:0000256" key="2">
    <source>
        <dbReference type="ARBA" id="ARBA00023125"/>
    </source>
</evidence>
<dbReference type="InterPro" id="IPR001647">
    <property type="entry name" value="HTH_TetR"/>
</dbReference>
<dbReference type="EMBL" id="JAVLAM010000001">
    <property type="protein sequence ID" value="MDT7013422.1"/>
    <property type="molecule type" value="Genomic_DNA"/>
</dbReference>
<evidence type="ECO:0000256" key="4">
    <source>
        <dbReference type="PROSITE-ProRule" id="PRU00335"/>
    </source>
</evidence>
<dbReference type="GO" id="GO:0003700">
    <property type="term" value="F:DNA-binding transcription factor activity"/>
    <property type="evidence" value="ECO:0007669"/>
    <property type="project" value="TreeGrafter"/>
</dbReference>
<dbReference type="PANTHER" id="PTHR30055:SF234">
    <property type="entry name" value="HTH-TYPE TRANSCRIPTIONAL REGULATOR BETI"/>
    <property type="match status" value="1"/>
</dbReference>
<dbReference type="Proteomes" id="UP001254075">
    <property type="component" value="Unassembled WGS sequence"/>
</dbReference>
<organism evidence="6 7">
    <name type="scientific">Levilactobacillus namurensis</name>
    <dbReference type="NCBI Taxonomy" id="380393"/>
    <lineage>
        <taxon>Bacteria</taxon>
        <taxon>Bacillati</taxon>
        <taxon>Bacillota</taxon>
        <taxon>Bacilli</taxon>
        <taxon>Lactobacillales</taxon>
        <taxon>Lactobacillaceae</taxon>
        <taxon>Levilactobacillus</taxon>
    </lineage>
</organism>
<dbReference type="SUPFAM" id="SSF48498">
    <property type="entry name" value="Tetracyclin repressor-like, C-terminal domain"/>
    <property type="match status" value="1"/>
</dbReference>
<keyword evidence="3" id="KW-0804">Transcription</keyword>